<dbReference type="EMBL" id="JACAZI010000009">
    <property type="protein sequence ID" value="KAF7351829.1"/>
    <property type="molecule type" value="Genomic_DNA"/>
</dbReference>
<evidence type="ECO:0000256" key="3">
    <source>
        <dbReference type="ARBA" id="ARBA00023002"/>
    </source>
</evidence>
<dbReference type="PANTHER" id="PTHR42748">
    <property type="entry name" value="NITROGEN METABOLITE REPRESSION PROTEIN NMRA FAMILY MEMBER"/>
    <property type="match status" value="1"/>
</dbReference>
<dbReference type="PANTHER" id="PTHR42748:SF30">
    <property type="entry name" value="NMRA-LIKE DOMAIN-CONTAINING PROTEIN"/>
    <property type="match status" value="1"/>
</dbReference>
<dbReference type="GO" id="GO:0005634">
    <property type="term" value="C:nucleus"/>
    <property type="evidence" value="ECO:0007669"/>
    <property type="project" value="TreeGrafter"/>
</dbReference>
<keyword evidence="2" id="KW-0521">NADP</keyword>
<accession>A0A8H6Y4N3</accession>
<dbReference type="Pfam" id="PF05368">
    <property type="entry name" value="NmrA"/>
    <property type="match status" value="1"/>
</dbReference>
<evidence type="ECO:0000313" key="5">
    <source>
        <dbReference type="EMBL" id="KAF7351829.1"/>
    </source>
</evidence>
<evidence type="ECO:0000256" key="2">
    <source>
        <dbReference type="ARBA" id="ARBA00022857"/>
    </source>
</evidence>
<evidence type="ECO:0000259" key="4">
    <source>
        <dbReference type="Pfam" id="PF05368"/>
    </source>
</evidence>
<dbReference type="Proteomes" id="UP000620124">
    <property type="component" value="Unassembled WGS sequence"/>
</dbReference>
<dbReference type="Gene3D" id="3.40.50.720">
    <property type="entry name" value="NAD(P)-binding Rossmann-like Domain"/>
    <property type="match status" value="1"/>
</dbReference>
<feature type="domain" description="NmrA-like" evidence="4">
    <location>
        <begin position="11"/>
        <end position="303"/>
    </location>
</feature>
<gene>
    <name evidence="5" type="ORF">MVEN_01144000</name>
</gene>
<evidence type="ECO:0000313" key="6">
    <source>
        <dbReference type="Proteomes" id="UP000620124"/>
    </source>
</evidence>
<dbReference type="Gene3D" id="3.90.25.10">
    <property type="entry name" value="UDP-galactose 4-epimerase, domain 1"/>
    <property type="match status" value="1"/>
</dbReference>
<evidence type="ECO:0000256" key="1">
    <source>
        <dbReference type="ARBA" id="ARBA00006328"/>
    </source>
</evidence>
<dbReference type="InterPro" id="IPR008030">
    <property type="entry name" value="NmrA-like"/>
</dbReference>
<comment type="caution">
    <text evidence="5">The sequence shown here is derived from an EMBL/GenBank/DDBJ whole genome shotgun (WGS) entry which is preliminary data.</text>
</comment>
<proteinExistence type="inferred from homology"/>
<dbReference type="OrthoDB" id="419598at2759"/>
<dbReference type="AlphaFoldDB" id="A0A8H6Y4N3"/>
<keyword evidence="6" id="KW-1185">Reference proteome</keyword>
<keyword evidence="3" id="KW-0560">Oxidoreductase</keyword>
<organism evidence="5 6">
    <name type="scientific">Mycena venus</name>
    <dbReference type="NCBI Taxonomy" id="2733690"/>
    <lineage>
        <taxon>Eukaryota</taxon>
        <taxon>Fungi</taxon>
        <taxon>Dikarya</taxon>
        <taxon>Basidiomycota</taxon>
        <taxon>Agaricomycotina</taxon>
        <taxon>Agaricomycetes</taxon>
        <taxon>Agaricomycetidae</taxon>
        <taxon>Agaricales</taxon>
        <taxon>Marasmiineae</taxon>
        <taxon>Mycenaceae</taxon>
        <taxon>Mycena</taxon>
    </lineage>
</organism>
<dbReference type="SUPFAM" id="SSF51735">
    <property type="entry name" value="NAD(P)-binding Rossmann-fold domains"/>
    <property type="match status" value="1"/>
</dbReference>
<comment type="similarity">
    <text evidence="1">Belongs to the NmrA-type oxidoreductase family.</text>
</comment>
<name>A0A8H6Y4N3_9AGAR</name>
<sequence>MTITDSHTAPLVAIVGITGKQGGSVARALIDSDKSYRIRGLTRDANKPASRAFTDLGVQVVEVSLIVGNEDAVRKAFSGAKIVFAVTNFNEHFNKEREIAEGKLMVDAAVSAGVSLFIWSALESISAMSSGRITGVAPFDSKAAVTAYARDSGIPLAIVQAGYYGDNVLLGYPLQPQADGSLLYSLPMPGSTRVPFIDVEADYGLYVRVAIESSALGAGSEVLSGHLMSVDELIAGLAEFTGKKIIYSQNTREEFLKMFPYKDMAPAIADLYQAYEEIGYYGPKEPTSEDILARKPKTWREFLEAAPRESFPVGLRPA</sequence>
<dbReference type="InterPro" id="IPR036291">
    <property type="entry name" value="NAD(P)-bd_dom_sf"/>
</dbReference>
<dbReference type="InterPro" id="IPR051164">
    <property type="entry name" value="NmrA-like_oxidored"/>
</dbReference>
<protein>
    <submittedName>
        <fullName evidence="5">NAD(P)-binding protein</fullName>
    </submittedName>
</protein>
<reference evidence="5" key="1">
    <citation type="submission" date="2020-05" db="EMBL/GenBank/DDBJ databases">
        <title>Mycena genomes resolve the evolution of fungal bioluminescence.</title>
        <authorList>
            <person name="Tsai I.J."/>
        </authorList>
    </citation>
    <scope>NUCLEOTIDE SEQUENCE</scope>
    <source>
        <strain evidence="5">CCC161011</strain>
    </source>
</reference>
<dbReference type="GO" id="GO:0016491">
    <property type="term" value="F:oxidoreductase activity"/>
    <property type="evidence" value="ECO:0007669"/>
    <property type="project" value="UniProtKB-KW"/>
</dbReference>